<feature type="region of interest" description="Disordered" evidence="1">
    <location>
        <begin position="2692"/>
        <end position="2712"/>
    </location>
</feature>
<dbReference type="SUPFAM" id="SSF52266">
    <property type="entry name" value="SGNH hydrolase"/>
    <property type="match status" value="1"/>
</dbReference>
<proteinExistence type="predicted"/>
<dbReference type="RefSeq" id="WP_205498559.1">
    <property type="nucleotide sequence ID" value="NZ_CP148066.1"/>
</dbReference>
<gene>
    <name evidence="3" type="ORF">WG616_01600</name>
</gene>
<accession>A0ABZ2RRE9</accession>
<dbReference type="Proteomes" id="UP001460679">
    <property type="component" value="Chromosome"/>
</dbReference>
<evidence type="ECO:0000256" key="1">
    <source>
        <dbReference type="SAM" id="MobiDB-lite"/>
    </source>
</evidence>
<dbReference type="InterPro" id="IPR001087">
    <property type="entry name" value="GDSL"/>
</dbReference>
<name>A0ABZ2RRE9_9BACT</name>
<keyword evidence="4" id="KW-1185">Reference proteome</keyword>
<feature type="chain" id="PRO_5046567601" evidence="2">
    <location>
        <begin position="21"/>
        <end position="3808"/>
    </location>
</feature>
<evidence type="ECO:0000313" key="3">
    <source>
        <dbReference type="EMBL" id="WXL28698.1"/>
    </source>
</evidence>
<protein>
    <submittedName>
        <fullName evidence="3">SGNH/GDSL hydrolase family protein</fullName>
    </submittedName>
</protein>
<dbReference type="Gene3D" id="3.40.50.1110">
    <property type="entry name" value="SGNH hydrolase"/>
    <property type="match status" value="1"/>
</dbReference>
<dbReference type="EMBL" id="CP148066">
    <property type="protein sequence ID" value="WXL28698.1"/>
    <property type="molecule type" value="Genomic_DNA"/>
</dbReference>
<dbReference type="Pfam" id="PF00657">
    <property type="entry name" value="Lipase_GDSL"/>
    <property type="match status" value="1"/>
</dbReference>
<dbReference type="InterPro" id="IPR036514">
    <property type="entry name" value="SGNH_hydro_sf"/>
</dbReference>
<keyword evidence="2" id="KW-0732">Signal</keyword>
<reference evidence="3" key="1">
    <citation type="submission" date="2024-03" db="EMBL/GenBank/DDBJ databases">
        <title>Complete genome sequence of Mycoplasma gypis type strain B1/T1.</title>
        <authorList>
            <person name="Spergser J."/>
        </authorList>
    </citation>
    <scope>NUCLEOTIDE SEQUENCE [LARGE SCALE GENOMIC DNA]</scope>
    <source>
        <strain evidence="3">B1/T1</strain>
    </source>
</reference>
<sequence>MTKKSIIAISSALAIATVLAVSIPVSVVMSNKNKAPQNEEPILTQNDDVIRGAVNYVAIGDSIAAGFNTEFGYDQGGFLNPVTNEVEGLSYSSYIANAIKMANDSQTHLTSFYNFGLTGSTLDEWIYLLDPQNYTNPEMLKKVKSFLTFDSNIDKAKNNPIRIEGKRRIEYLFNDFEPKNNEMGILTQQLKKANLMTISLGANDFIARVDIANFLSALALDSQTAGPKLQKYYDDFLEQAKNAANVIVEKYQTLISMIRAINPDIKINLISYPLPFLRLAPLIDKKFASITPNVSDQLLAFLNNSIKKAAKQNEVNYINTYDDSFWTQHSKILAGNIFDIHPDFLGYKKMAQDIFLKMSINPDAKGADLNFDEEYAKSDKNSYKQILGFKDYTNASLKTLIWGVQGINVSAIENAYPFENNPYNTLIKNFLVKNPDIPVDILIKNYTHSESMIYERDHFLNLIEKFAKGAGIDWNNLKNLKKFVDDLVQNDEQKEFIPQLINAFVDTGYINKIFNAIKNDIDELLDTNNIDAIDISKVSDIFKKNLLSTDILYQTIRSFLSSDFVQQNKNSQRLKQLIQAVIKDFLNADLIKVFVAPKYHKIIDGLAKDPNIFNLTSDMLLNITEDLINNKDFYFKESNTFSSFQIKVWNKFKDLIKENIKIILKRLLSDDNFVELDKEIIINFLEKTFNEKLNDSQKYDLGYIITSFIKSQPQKPYFDGLIDFILDEYFKEVEKPDFEIKNFLKQLITKVLLVPYKGNEHNEVIFSIINDIANNEKYLKGFKTIVNTIFSKNLLDGISFTATSSTSFAIDKENIKSLIVNIFNSDIIAKNNNVKEMIKYVFAMFMDSSVFNNQLIPEFLSIYAQGNISNKIYALMNKAGLANDLNRVFLSEGGLLSAINKWFNAFVKDMLKNPELRQALKQTFFNFIDNIGTFKADSIEQIAINIVKNIKVLNPSSLVEKLLQAVNSDSESRTLGLNLFYKSVESFAGITLSEEQKTLLATNIKKVLNNFVNTDLYKDFLNLVSNDINSVTLKEFGDNLLASLKQYFEADKVVILNKILAVLFAKPSGQNIQIQLHDWIKALQPIVQSQKLEKLIFDTFSLKQNLIKALNSFNPESINDQEVKKQLQTVVQRFSFIIETKFDNIVRPFIHELIDKIFGQASLNASKQGGKHWFNNYLKNELKTLFSSLIKQLTQIINNDSTLKPGILNLASSFIEQIIKKYFVINDKQQQVINDIVSKILNALTNEKLLNETANKLIEQVISLFSIDDNIQITNLSIDINNLNLKSFGIDIAINNLEKILNVITGPETIELLNIFNQNKEQIIDLLDNSYSSSSSSFDKNVIIRIVLQTIKIINSKLSPNEELKRQADEKIQSIVNFIASNSKVKKLLNDFIVKTLSSLPIEKNQIIKMVDFVVNDLIASSDTKQLFTKIIDSLLLENTQKVQSLNSILDLVKYIALENKANIEKFIVDNYKKTISNQTIRTIFKDIIKKEILKTSPQTDNENLEQIISLVDEIIDKISEFDAFDKVVSHVLDNFEQLKAKNNNDISTFKWSSLISNLDIKEILSKEDIQKIIEILFKENKNDKLIALFKAFKPLIFNLINRKPTASSTVNEEQNTQNSVLDLFKMFVNLLKDSDNSEQIIQNIAEFIVIALKDVTQNDLDKINKLNKLTDLQKDVLKDAFTNVLENEKTTNLIKSVLIDILRSQKLENVQNFADILNYIVKTQSDLSFEIAKDLLNHEVVNPQKLNIVKLIVDFIEKQKAISMNETQRQSFEGIVSRLLDTIPELQSKENTIARIKKHLKAKDLFTSNLEINQELIEVIKDEFTNLDEIQSIIAKEDLKPILVALFSKDEQNAQNYSDQINEAIKYLIHSNGAEESTSNSEKPTFDIIEKYVLAAIKFVNNSLNKEDDKQLIKNISNSVVSIAKDYLQNNFDISTIAKDLTKKQKQIINELIQKIFSLDEFNQLLESVITQSLASDSYENVTSITDFINKLVKNNLQAIKKLFNSSINNSLTDETIRNTLSEVFIELIKDKANVQINDQNEEDIKAILGRLLPHASKFNTLQNLINKVFEIFADHDILIEKLTLNQDTLNLVKDLFKDLNTVAEQVDKKDLRKILFAMFDINNNSQQAVNQVFETIKVFLNKSNSEPADSEQESQAVTYLKLIIPLAKIISNSVSSDNNEEDQKIITSLKDLSLRLIEWLVKDKFNVNNIDSLSQKQKDLINALIDPLLASQQISDFITDFLNRILTSDTFENTESYEQLINKAFNEFKESIIDKAKDFIKIELKDRNIQEKLKAVIIELINNRLTIENNEEINSVFDNLITRLFNFANESNIIDALLGSVKDTIKETDEIFKDNKIIFDYNVLIEKIVSDDSINKIFTKENVNLLLENIFGINQDSEVEVNDLFKLYKFALELQKENSSKQKSDSQDSRININLVNIVNKFANSLSLEKQTTNIVISHVQKLILKVYQDYLNNDAGLEKLIPSATVNQKQLVKDILNKTITNAKFNDLVNGIVKDFLITENYQADSFTQLVNKLISTNGEKIINFVKEFFKELLDDDSIKTQTSVALDELLESKINNPIDERTKQSIKNEIKKLLNALPQITVYQSILDEIKTLITENNVIGEDWNLNRTLIDKINEKLSSQEEIAKIIDTESLKAILQAIFDVNNIEKSNQDLINIYKWIRLQSQSTQPVENTEEGAETDGSQQDNKPKFNVLSLTLNILKSLNGSIDKGSAQQKQAIKSFVKEILKFEISQLQFTDSEFISSDIERKIKALLTSIVEVSSTDKLFDTLLIKFLDKTYDLSESNSINEWIKKLLTLAKDDLSNNLKELLNDLDTTLSIKSSIKEVVEDILENKSNQKLTDDQKQSISNVIDYVLGYTKETPLYLDIVKKIIDNLTEVDFVVDNALNKQAILNAIKKEVTFEKLKELVNKNNIQFLFNKLFSSNNSGKDFAVVYKLIRSIIKKQIESSISASAEEVAQNSTNIVDFALKTLKALNGSAPQETNSNNIADFVVDVTKFELSEDENSLINLNSPIVTNQTIHKLTKAAVQSDKWLNSFKTLISKYVKDEKSEYQSSETINDFIKNFIKTNKDELSTISIEILSSAFKKEEDAKSLAVDLFNYLNDTKSLQLNIQDPKSQAFVDYATNILTTFSSKTFIKDAIKKIIEQLGEMDFIEGETLQRNFIPELIKKIVKNIDWNVILTNELPEYVVEVLIPTEGLKTSDGQINQIQASQNTEKLYNLLEFVYKILISKSTPDSNDTEATTEDYDNDWYKKAEGIILKITKLFNNSISQSLEPEVRKTKAKILSDAFVKIAKKAISEIDLAALFDNQNIDKEKVNSFIKQISEYESVSKFVSELFTDFFTTDYKQWKEWKDKDDESIQKFLSLFIRHKKDSIKELIKNSINTFVSNKENRDNLVRQLFKYMNLEQTTQDDVDLVSNIINGILPKLLSHNWFENKVLNRAFWWLDKKALEFDLKNPTKWINDAFLKVKSGITPDDLTIILEWMGDEDGKVIKSQEFMKLINLFFGKSNFENSLLFNGLRNLNMDEDHSKRTSKKDLDAITGNNLIEVIKKATAKKESKPPADENPDYWVQAPGSVIDIISKGFELLAKAYNDAKISESYWMFAERRKRPEWQAIYRYLVMVEYAVFEMYFRETNANERENGFIGMMYSKIAIMWTILEDKASVINVNKFLGGKISNAKIRNEFVDYYNDYSWWKGYKYPDENTYKPDSIIYIISTSGYKDGDPEAKKVDLNINFAIDKAGTKLTKREYILKTIKAGGWAEFMNASNKQSGNVYSELSRVKPGKY</sequence>
<organism evidence="3 4">
    <name type="scientific">[Mycoplasma] gypis</name>
    <dbReference type="NCBI Taxonomy" id="92404"/>
    <lineage>
        <taxon>Bacteria</taxon>
        <taxon>Bacillati</taxon>
        <taxon>Mycoplasmatota</taxon>
        <taxon>Mycoplasmoidales</taxon>
        <taxon>Metamycoplasmataceae</taxon>
        <taxon>Metamycoplasma</taxon>
    </lineage>
</organism>
<dbReference type="CDD" id="cd00229">
    <property type="entry name" value="SGNH_hydrolase"/>
    <property type="match status" value="1"/>
</dbReference>
<keyword evidence="3" id="KW-0378">Hydrolase</keyword>
<evidence type="ECO:0000313" key="4">
    <source>
        <dbReference type="Proteomes" id="UP001460679"/>
    </source>
</evidence>
<evidence type="ECO:0000256" key="2">
    <source>
        <dbReference type="SAM" id="SignalP"/>
    </source>
</evidence>
<dbReference type="GO" id="GO:0016787">
    <property type="term" value="F:hydrolase activity"/>
    <property type="evidence" value="ECO:0007669"/>
    <property type="project" value="UniProtKB-KW"/>
</dbReference>
<feature type="signal peptide" evidence="2">
    <location>
        <begin position="1"/>
        <end position="20"/>
    </location>
</feature>